<proteinExistence type="inferred from homology"/>
<dbReference type="CDD" id="cd20736">
    <property type="entry name" value="PoNe_Nuclease"/>
    <property type="match status" value="1"/>
</dbReference>
<dbReference type="InterPro" id="IPR011335">
    <property type="entry name" value="Restrct_endonuc-II-like"/>
</dbReference>
<name>K0YJN4_9ACTN</name>
<evidence type="ECO:0000256" key="2">
    <source>
        <dbReference type="HAMAP-Rule" id="MF_00048"/>
    </source>
</evidence>
<evidence type="ECO:0000256" key="1">
    <source>
        <dbReference type="ARBA" id="ARBA00006738"/>
    </source>
</evidence>
<dbReference type="HOGENOM" id="CLU_115353_2_0_11"/>
<protein>
    <recommendedName>
        <fullName evidence="2">UPF0102 protein HMPREF9451_00948</fullName>
    </recommendedName>
</protein>
<dbReference type="AlphaFoldDB" id="K0YJN4"/>
<dbReference type="SUPFAM" id="SSF52980">
    <property type="entry name" value="Restriction endonuclease-like"/>
    <property type="match status" value="1"/>
</dbReference>
<dbReference type="Proteomes" id="UP000006069">
    <property type="component" value="Unassembled WGS sequence"/>
</dbReference>
<comment type="caution">
    <text evidence="3">The sequence shown here is derived from an EMBL/GenBank/DDBJ whole genome shotgun (WGS) entry which is preliminary data.</text>
</comment>
<reference evidence="3 4" key="1">
    <citation type="submission" date="2012-08" db="EMBL/GenBank/DDBJ databases">
        <title>The Genome Sequence of Slackia piriformis YIT 12062.</title>
        <authorList>
            <consortium name="The Broad Institute Genome Sequencing Platform"/>
            <person name="Earl A."/>
            <person name="Ward D."/>
            <person name="Feldgarden M."/>
            <person name="Gevers D."/>
            <person name="Morotomi M."/>
            <person name="Walker B."/>
            <person name="Young S.K."/>
            <person name="Zeng Q."/>
            <person name="Gargeya S."/>
            <person name="Fitzgerald M."/>
            <person name="Haas B."/>
            <person name="Abouelleil A."/>
            <person name="Alvarado L."/>
            <person name="Arachchi H.M."/>
            <person name="Berlin A.M."/>
            <person name="Chapman S.B."/>
            <person name="Goldberg J."/>
            <person name="Griggs A."/>
            <person name="Gujja S."/>
            <person name="Hansen M."/>
            <person name="Howarth C."/>
            <person name="Imamovic A."/>
            <person name="Larimer J."/>
            <person name="McCowen C."/>
            <person name="Montmayeur A."/>
            <person name="Murphy C."/>
            <person name="Neiman D."/>
            <person name="Pearson M."/>
            <person name="Priest M."/>
            <person name="Roberts A."/>
            <person name="Saif S."/>
            <person name="Shea T."/>
            <person name="Sisk P."/>
            <person name="Sykes S."/>
            <person name="Wortman J."/>
            <person name="Nusbaum C."/>
            <person name="Birren B."/>
        </authorList>
    </citation>
    <scope>NUCLEOTIDE SEQUENCE [LARGE SCALE GENOMIC DNA]</scope>
    <source>
        <strain evidence="3 4">YIT 12062</strain>
    </source>
</reference>
<dbReference type="Gene3D" id="3.40.1350.10">
    <property type="match status" value="1"/>
</dbReference>
<dbReference type="NCBIfam" id="NF009154">
    <property type="entry name" value="PRK12497.3-3"/>
    <property type="match status" value="1"/>
</dbReference>
<accession>K0YJN4</accession>
<dbReference type="HAMAP" id="MF_00048">
    <property type="entry name" value="UPF0102"/>
    <property type="match status" value="1"/>
</dbReference>
<dbReference type="PANTHER" id="PTHR34039">
    <property type="entry name" value="UPF0102 PROTEIN YRAN"/>
    <property type="match status" value="1"/>
</dbReference>
<dbReference type="InterPro" id="IPR011856">
    <property type="entry name" value="tRNA_endonuc-like_dom_sf"/>
</dbReference>
<dbReference type="InterPro" id="IPR003509">
    <property type="entry name" value="UPF0102_YraN-like"/>
</dbReference>
<sequence>MGTKTDVHVKVRANGGEHNEGRCSTKARMARAQNRIVAERAAARRAEEAFEQAHICEDCEEAGEPLEGSLGDRGEEAACELLKRRGYIILERNWTCVAGEADIVARDEDGTLVFVEVKTRSSLKHGLPSEAVTPKKRARYERIAGYFLADYDGMECRVRFDVISILALPNGRALVRHYINAFGTGC</sequence>
<dbReference type="GO" id="GO:0003676">
    <property type="term" value="F:nucleic acid binding"/>
    <property type="evidence" value="ECO:0007669"/>
    <property type="project" value="InterPro"/>
</dbReference>
<dbReference type="InParanoid" id="K0YJN4"/>
<dbReference type="EMBL" id="ADMD01000007">
    <property type="protein sequence ID" value="EJZ83443.1"/>
    <property type="molecule type" value="Genomic_DNA"/>
</dbReference>
<dbReference type="PATRIC" id="fig|742818.3.peg.1003"/>
<dbReference type="PANTHER" id="PTHR34039:SF1">
    <property type="entry name" value="UPF0102 PROTEIN YRAN"/>
    <property type="match status" value="1"/>
</dbReference>
<dbReference type="Pfam" id="PF02021">
    <property type="entry name" value="UPF0102"/>
    <property type="match status" value="1"/>
</dbReference>
<keyword evidence="4" id="KW-1185">Reference proteome</keyword>
<dbReference type="FunCoup" id="K0YJN4">
    <property type="interactions" value="15"/>
</dbReference>
<evidence type="ECO:0000313" key="3">
    <source>
        <dbReference type="EMBL" id="EJZ83443.1"/>
    </source>
</evidence>
<evidence type="ECO:0000313" key="4">
    <source>
        <dbReference type="Proteomes" id="UP000006069"/>
    </source>
</evidence>
<comment type="similarity">
    <text evidence="1 2">Belongs to the UPF0102 family.</text>
</comment>
<organism evidence="3 4">
    <name type="scientific">Slackia piriformis YIT 12062</name>
    <dbReference type="NCBI Taxonomy" id="742818"/>
    <lineage>
        <taxon>Bacteria</taxon>
        <taxon>Bacillati</taxon>
        <taxon>Actinomycetota</taxon>
        <taxon>Coriobacteriia</taxon>
        <taxon>Eggerthellales</taxon>
        <taxon>Eggerthellaceae</taxon>
        <taxon>Slackia</taxon>
    </lineage>
</organism>
<dbReference type="eggNOG" id="COG0792">
    <property type="taxonomic scope" value="Bacteria"/>
</dbReference>
<dbReference type="RefSeq" id="WP_009139162.1">
    <property type="nucleotide sequence ID" value="NZ_JH815198.1"/>
</dbReference>
<gene>
    <name evidence="3" type="ORF">HMPREF9451_00948</name>
</gene>